<comment type="caution">
    <text evidence="5">The sequence shown here is derived from an EMBL/GenBank/DDBJ whole genome shotgun (WGS) entry which is preliminary data.</text>
</comment>
<dbReference type="Pfam" id="PF13416">
    <property type="entry name" value="SBP_bac_8"/>
    <property type="match status" value="1"/>
</dbReference>
<gene>
    <name evidence="5" type="ORF">I7822_24780</name>
</gene>
<evidence type="ECO:0000256" key="3">
    <source>
        <dbReference type="ARBA" id="ARBA00022729"/>
    </source>
</evidence>
<comment type="similarity">
    <text evidence="1">Belongs to the bacterial solute-binding protein 1 family.</text>
</comment>
<dbReference type="CDD" id="cd13585">
    <property type="entry name" value="PBP2_TMBP_like"/>
    <property type="match status" value="1"/>
</dbReference>
<dbReference type="EMBL" id="JAGDEL010000027">
    <property type="protein sequence ID" value="MBO1514853.1"/>
    <property type="molecule type" value="Genomic_DNA"/>
</dbReference>
<evidence type="ECO:0000313" key="6">
    <source>
        <dbReference type="Proteomes" id="UP000663981"/>
    </source>
</evidence>
<dbReference type="PROSITE" id="PS51257">
    <property type="entry name" value="PROKAR_LIPOPROTEIN"/>
    <property type="match status" value="1"/>
</dbReference>
<feature type="signal peptide" evidence="4">
    <location>
        <begin position="1"/>
        <end position="20"/>
    </location>
</feature>
<keyword evidence="3 4" id="KW-0732">Signal</keyword>
<evidence type="ECO:0000256" key="2">
    <source>
        <dbReference type="ARBA" id="ARBA00022448"/>
    </source>
</evidence>
<dbReference type="PANTHER" id="PTHR30061:SF50">
    <property type="entry name" value="MALTOSE_MALTODEXTRIN-BINDING PERIPLASMIC PROTEIN"/>
    <property type="match status" value="1"/>
</dbReference>
<organism evidence="5 6">
    <name type="scientific">Metabacillus bambusae</name>
    <dbReference type="NCBI Taxonomy" id="2795218"/>
    <lineage>
        <taxon>Bacteria</taxon>
        <taxon>Bacillati</taxon>
        <taxon>Bacillota</taxon>
        <taxon>Bacilli</taxon>
        <taxon>Bacillales</taxon>
        <taxon>Bacillaceae</taxon>
        <taxon>Metabacillus</taxon>
    </lineage>
</organism>
<keyword evidence="6" id="KW-1185">Reference proteome</keyword>
<protein>
    <submittedName>
        <fullName evidence="5">Sugar ABC transporter substrate-binding protein</fullName>
    </submittedName>
</protein>
<evidence type="ECO:0000313" key="5">
    <source>
        <dbReference type="EMBL" id="MBO1514853.1"/>
    </source>
</evidence>
<dbReference type="SUPFAM" id="SSF53850">
    <property type="entry name" value="Periplasmic binding protein-like II"/>
    <property type="match status" value="1"/>
</dbReference>
<evidence type="ECO:0000256" key="1">
    <source>
        <dbReference type="ARBA" id="ARBA00008520"/>
    </source>
</evidence>
<evidence type="ECO:0000256" key="4">
    <source>
        <dbReference type="SAM" id="SignalP"/>
    </source>
</evidence>
<dbReference type="Proteomes" id="UP000663981">
    <property type="component" value="Unassembled WGS sequence"/>
</dbReference>
<feature type="chain" id="PRO_5045205518" evidence="4">
    <location>
        <begin position="21"/>
        <end position="422"/>
    </location>
</feature>
<reference evidence="5 6" key="1">
    <citation type="submission" date="2021-03" db="EMBL/GenBank/DDBJ databases">
        <title>Whole genome sequence of Metabacillus bambusae BG109.</title>
        <authorList>
            <person name="Jeong J.W."/>
        </authorList>
    </citation>
    <scope>NUCLEOTIDE SEQUENCE [LARGE SCALE GENOMIC DNA]</scope>
    <source>
        <strain evidence="5 6">BG109</strain>
    </source>
</reference>
<keyword evidence="2" id="KW-0813">Transport</keyword>
<name>A0ABS3NAA4_9BACI</name>
<accession>A0ABS3NAA4</accession>
<dbReference type="Gene3D" id="3.40.190.10">
    <property type="entry name" value="Periplasmic binding protein-like II"/>
    <property type="match status" value="1"/>
</dbReference>
<sequence>MRKLLVFLLATLLIGSIFLAGCSNKEGASGKTSDKVTLNVALWDENVSEVVDKSIDLFKEKHPEVEVKVTYTPFADYWTKLKTSLAGGSGPDIFWMNGPNFHQYASSGLIKDIQPLIDADSLDTSVYTPALVDLYTYEGRLYGLPYFLDSIGLFYNKKMFDDAGIPYPDDTWDWAKVEEVGAKLTDKEKGIYGYIASSANQAGYYNLIHQAGGFIISEDKTKSGFASAEAQSALKWTKDLMDKGISPSAQAQIETKVNQIFGSGKAAMLPNISVNVPVLHEMLGDDLGVAVLPKGKEQASIVHGLSWGMNAKTKHEELAWELQKVLAGEDAGKWMAESGFSIPAYKGTEGAWLESIPSLDLKVFIDSLEFGVPYPVSKNTAEWQDVEVKEIQDALLGKKTFEDATKKIATEMDEILAKESEK</sequence>
<dbReference type="InterPro" id="IPR006059">
    <property type="entry name" value="SBP"/>
</dbReference>
<dbReference type="RefSeq" id="WP_207981758.1">
    <property type="nucleotide sequence ID" value="NZ_JAGDEL010000027.1"/>
</dbReference>
<proteinExistence type="inferred from homology"/>
<dbReference type="PANTHER" id="PTHR30061">
    <property type="entry name" value="MALTOSE-BINDING PERIPLASMIC PROTEIN"/>
    <property type="match status" value="1"/>
</dbReference>